<dbReference type="SUPFAM" id="SSF54631">
    <property type="entry name" value="CBS-domain pair"/>
    <property type="match status" value="1"/>
</dbReference>
<evidence type="ECO:0000256" key="8">
    <source>
        <dbReference type="ARBA" id="ARBA00023136"/>
    </source>
</evidence>
<evidence type="ECO:0000256" key="11">
    <source>
        <dbReference type="SAM" id="MobiDB-lite"/>
    </source>
</evidence>
<evidence type="ECO:0000259" key="12">
    <source>
        <dbReference type="PROSITE" id="PS51371"/>
    </source>
</evidence>
<evidence type="ECO:0000313" key="15">
    <source>
        <dbReference type="Proteomes" id="UP001589748"/>
    </source>
</evidence>
<dbReference type="Gene3D" id="3.10.580.10">
    <property type="entry name" value="CBS-domain"/>
    <property type="match status" value="1"/>
</dbReference>
<keyword evidence="7 9" id="KW-0129">CBS domain</keyword>
<dbReference type="PANTHER" id="PTHR22777:SF32">
    <property type="entry name" value="UPF0053 INNER MEMBRANE PROTEIN YFJD"/>
    <property type="match status" value="1"/>
</dbReference>
<feature type="compositionally biased region" description="Basic and acidic residues" evidence="11">
    <location>
        <begin position="417"/>
        <end position="426"/>
    </location>
</feature>
<dbReference type="InterPro" id="IPR036318">
    <property type="entry name" value="FAD-bd_PCMH-like_sf"/>
</dbReference>
<keyword evidence="8 10" id="KW-0472">Membrane</keyword>
<comment type="subcellular location">
    <subcellularLocation>
        <location evidence="1">Cell membrane</location>
        <topology evidence="1">Multi-pass membrane protein</topology>
    </subcellularLocation>
</comment>
<sequence>MGGPAVLLLLLAFALVVAAGLLAAAESAIGGTSRRRARDLVLEGRRGAVALQQVLETAAPVLTVCTLLRVVAQTTAAVCVTVVVTGAVEPWWAVLLLAGLGMSALDFVLVGVGPRTIGRLHAETVGRLAAPVLGPVSRVLGPLAQLLVRLGNAVTPGRGLRHGPFGTEAELREMVELAGETAVIEADEHQMIHSVFELGETLVREVMVPRPDVVTLRAGTTLHEAQGLFLRSGFSRTPVIGRDADDVLGIAYLKDVARRFHADPTAAVDEPVESIVRTPLFVPDSLPVDDLMRQMQRENTHIAIVVDEYGGTAGLVTIEDALEEIVGDIADEHDRAEAEVEALGDGGFRVSARLNIEELGDLFDLEITDDEVDTVGGLLAKTLGQVLVPGAAASAEGLRFQADRRGGRRNQVRTILVHREDPPAPDDHDDEEPAPEHRRRDRRSRKEERADA</sequence>
<feature type="compositionally biased region" description="Basic and acidic residues" evidence="11">
    <location>
        <begin position="434"/>
        <end position="452"/>
    </location>
</feature>
<dbReference type="PROSITE" id="PS51371">
    <property type="entry name" value="CBS"/>
    <property type="match status" value="2"/>
</dbReference>
<keyword evidence="3" id="KW-1003">Cell membrane</keyword>
<evidence type="ECO:0000256" key="6">
    <source>
        <dbReference type="ARBA" id="ARBA00022989"/>
    </source>
</evidence>
<dbReference type="SUPFAM" id="SSF56176">
    <property type="entry name" value="FAD-binding/transporter-associated domain-like"/>
    <property type="match status" value="1"/>
</dbReference>
<dbReference type="PANTHER" id="PTHR22777">
    <property type="entry name" value="HEMOLYSIN-RELATED"/>
    <property type="match status" value="1"/>
</dbReference>
<evidence type="ECO:0000256" key="2">
    <source>
        <dbReference type="ARBA" id="ARBA00006337"/>
    </source>
</evidence>
<dbReference type="InterPro" id="IPR016169">
    <property type="entry name" value="FAD-bd_PCMH_sub2"/>
</dbReference>
<dbReference type="Gene3D" id="3.30.465.10">
    <property type="match status" value="1"/>
</dbReference>
<keyword evidence="5" id="KW-0677">Repeat</keyword>
<protein>
    <submittedName>
        <fullName evidence="14">Hemolysin family protein</fullName>
    </submittedName>
</protein>
<keyword evidence="6 10" id="KW-1133">Transmembrane helix</keyword>
<dbReference type="InterPro" id="IPR046342">
    <property type="entry name" value="CBS_dom_sf"/>
</dbReference>
<evidence type="ECO:0000256" key="7">
    <source>
        <dbReference type="ARBA" id="ARBA00023122"/>
    </source>
</evidence>
<comment type="similarity">
    <text evidence="2">Belongs to the UPF0053 family.</text>
</comment>
<accession>A0ABV5LQ51</accession>
<evidence type="ECO:0000259" key="13">
    <source>
        <dbReference type="PROSITE" id="PS51846"/>
    </source>
</evidence>
<gene>
    <name evidence="14" type="ORF">ACFFVI_04490</name>
</gene>
<evidence type="ECO:0000313" key="14">
    <source>
        <dbReference type="EMBL" id="MFB9376221.1"/>
    </source>
</evidence>
<feature type="region of interest" description="Disordered" evidence="11">
    <location>
        <begin position="411"/>
        <end position="452"/>
    </location>
</feature>
<feature type="domain" description="CNNM transmembrane" evidence="13">
    <location>
        <begin position="1"/>
        <end position="188"/>
    </location>
</feature>
<organism evidence="14 15">
    <name type="scientific">Kineococcus gynurae</name>
    <dbReference type="NCBI Taxonomy" id="452979"/>
    <lineage>
        <taxon>Bacteria</taxon>
        <taxon>Bacillati</taxon>
        <taxon>Actinomycetota</taxon>
        <taxon>Actinomycetes</taxon>
        <taxon>Kineosporiales</taxon>
        <taxon>Kineosporiaceae</taxon>
        <taxon>Kineococcus</taxon>
    </lineage>
</organism>
<dbReference type="Proteomes" id="UP001589748">
    <property type="component" value="Unassembled WGS sequence"/>
</dbReference>
<feature type="domain" description="CBS" evidence="12">
    <location>
        <begin position="207"/>
        <end position="268"/>
    </location>
</feature>
<dbReference type="Pfam" id="PF03471">
    <property type="entry name" value="CorC_HlyC"/>
    <property type="match status" value="1"/>
</dbReference>
<comment type="caution">
    <text evidence="14">The sequence shown here is derived from an EMBL/GenBank/DDBJ whole genome shotgun (WGS) entry which is preliminary data.</text>
</comment>
<reference evidence="14 15" key="1">
    <citation type="submission" date="2024-09" db="EMBL/GenBank/DDBJ databases">
        <authorList>
            <person name="Sun Q."/>
            <person name="Mori K."/>
        </authorList>
    </citation>
    <scope>NUCLEOTIDE SEQUENCE [LARGE SCALE GENOMIC DNA]</scope>
    <source>
        <strain evidence="14 15">TISTR 1856</strain>
    </source>
</reference>
<dbReference type="RefSeq" id="WP_380138663.1">
    <property type="nucleotide sequence ID" value="NZ_JBHLUI010000009.1"/>
</dbReference>
<dbReference type="Pfam" id="PF00571">
    <property type="entry name" value="CBS"/>
    <property type="match status" value="2"/>
</dbReference>
<evidence type="ECO:0000256" key="5">
    <source>
        <dbReference type="ARBA" id="ARBA00022737"/>
    </source>
</evidence>
<dbReference type="InterPro" id="IPR005170">
    <property type="entry name" value="Transptr-assoc_dom"/>
</dbReference>
<keyword evidence="15" id="KW-1185">Reference proteome</keyword>
<evidence type="ECO:0000256" key="1">
    <source>
        <dbReference type="ARBA" id="ARBA00004651"/>
    </source>
</evidence>
<dbReference type="InterPro" id="IPR002550">
    <property type="entry name" value="CNNM"/>
</dbReference>
<dbReference type="SMART" id="SM00116">
    <property type="entry name" value="CBS"/>
    <property type="match status" value="2"/>
</dbReference>
<dbReference type="EMBL" id="JBHMDM010000003">
    <property type="protein sequence ID" value="MFB9376221.1"/>
    <property type="molecule type" value="Genomic_DNA"/>
</dbReference>
<dbReference type="Pfam" id="PF01595">
    <property type="entry name" value="CNNM"/>
    <property type="match status" value="1"/>
</dbReference>
<evidence type="ECO:0000256" key="4">
    <source>
        <dbReference type="ARBA" id="ARBA00022692"/>
    </source>
</evidence>
<dbReference type="SMART" id="SM01091">
    <property type="entry name" value="CorC_HlyC"/>
    <property type="match status" value="1"/>
</dbReference>
<dbReference type="PROSITE" id="PS51846">
    <property type="entry name" value="CNNM"/>
    <property type="match status" value="1"/>
</dbReference>
<evidence type="ECO:0000256" key="10">
    <source>
        <dbReference type="PROSITE-ProRule" id="PRU01193"/>
    </source>
</evidence>
<evidence type="ECO:0000256" key="3">
    <source>
        <dbReference type="ARBA" id="ARBA00022475"/>
    </source>
</evidence>
<name>A0ABV5LQ51_9ACTN</name>
<feature type="domain" description="CBS" evidence="12">
    <location>
        <begin position="275"/>
        <end position="332"/>
    </location>
</feature>
<dbReference type="CDD" id="cd04590">
    <property type="entry name" value="CBS_pair_CorC_HlyC_assoc"/>
    <property type="match status" value="1"/>
</dbReference>
<evidence type="ECO:0000256" key="9">
    <source>
        <dbReference type="PROSITE-ProRule" id="PRU00703"/>
    </source>
</evidence>
<keyword evidence="4 10" id="KW-0812">Transmembrane</keyword>
<dbReference type="InterPro" id="IPR044751">
    <property type="entry name" value="Ion_transp-like_CBS"/>
</dbReference>
<dbReference type="InterPro" id="IPR000644">
    <property type="entry name" value="CBS_dom"/>
</dbReference>
<proteinExistence type="inferred from homology"/>